<organism evidence="3 4">
    <name type="scientific">Rhododendron griersonianum</name>
    <dbReference type="NCBI Taxonomy" id="479676"/>
    <lineage>
        <taxon>Eukaryota</taxon>
        <taxon>Viridiplantae</taxon>
        <taxon>Streptophyta</taxon>
        <taxon>Embryophyta</taxon>
        <taxon>Tracheophyta</taxon>
        <taxon>Spermatophyta</taxon>
        <taxon>Magnoliopsida</taxon>
        <taxon>eudicotyledons</taxon>
        <taxon>Gunneridae</taxon>
        <taxon>Pentapetalae</taxon>
        <taxon>asterids</taxon>
        <taxon>Ericales</taxon>
        <taxon>Ericaceae</taxon>
        <taxon>Ericoideae</taxon>
        <taxon>Rhodoreae</taxon>
        <taxon>Rhododendron</taxon>
    </lineage>
</organism>
<dbReference type="PANTHER" id="PTHR31286">
    <property type="entry name" value="GLYCINE-RICH CELL WALL STRUCTURAL PROTEIN 1.8-LIKE"/>
    <property type="match status" value="1"/>
</dbReference>
<evidence type="ECO:0000256" key="1">
    <source>
        <dbReference type="SAM" id="MobiDB-lite"/>
    </source>
</evidence>
<dbReference type="AlphaFoldDB" id="A0AAV6J852"/>
<dbReference type="Pfam" id="PF14111">
    <property type="entry name" value="DUF4283"/>
    <property type="match status" value="1"/>
</dbReference>
<reference evidence="3" key="1">
    <citation type="submission" date="2020-08" db="EMBL/GenBank/DDBJ databases">
        <title>Plant Genome Project.</title>
        <authorList>
            <person name="Zhang R.-G."/>
        </authorList>
    </citation>
    <scope>NUCLEOTIDE SEQUENCE</scope>
    <source>
        <strain evidence="3">WSP0</strain>
        <tissue evidence="3">Leaf</tissue>
    </source>
</reference>
<proteinExistence type="predicted"/>
<feature type="domain" description="DUF4283" evidence="2">
    <location>
        <begin position="122"/>
        <end position="188"/>
    </location>
</feature>
<dbReference type="Proteomes" id="UP000823749">
    <property type="component" value="Chromosome 8"/>
</dbReference>
<keyword evidence="4" id="KW-1185">Reference proteome</keyword>
<feature type="region of interest" description="Disordered" evidence="1">
    <location>
        <begin position="40"/>
        <end position="62"/>
    </location>
</feature>
<evidence type="ECO:0000313" key="4">
    <source>
        <dbReference type="Proteomes" id="UP000823749"/>
    </source>
</evidence>
<gene>
    <name evidence="3" type="ORF">RHGRI_023664</name>
</gene>
<protein>
    <recommendedName>
        <fullName evidence="2">DUF4283 domain-containing protein</fullName>
    </recommendedName>
</protein>
<sequence>MEKFGEKRNKVITHMAVQSPVSVVDFPPLGFGGCGSPNPKSSIGAAEPGAAHSGPRAPVSSHMILEGKSPGPISTSSSPWKNLLVNEGNTDGVLELQFFPPSEEGGKLIVTPPPTIGELGVKKWQSSLVGYFLDRKVNYMTVKSIVCKIWENFGITDVLSNEDGFYFFLFNNDDAYKRILDSGPWHIGVEVGAFLPSSFWLRLGNGKEVEIKAHYPWKPLQCLDCKVFGHNGVGCPKNTQPEVTYQAPPQVPQQVWMPRKGKVVATVGCPNGGQLGSPRNRFAALENFDLASDAALGFVEPIEVVNVISTSSEPEIIQHGDQTYETFVCTNNASSSQMVSTEVKGLSVVPPQLVSLIDGESLQSYEDKKLVAQGFDQVAEGLDEGLAPPGVRKKPKKPNKKR</sequence>
<dbReference type="InterPro" id="IPR025558">
    <property type="entry name" value="DUF4283"/>
</dbReference>
<feature type="region of interest" description="Disordered" evidence="1">
    <location>
        <begin position="382"/>
        <end position="402"/>
    </location>
</feature>
<evidence type="ECO:0000313" key="3">
    <source>
        <dbReference type="EMBL" id="KAG5535952.1"/>
    </source>
</evidence>
<evidence type="ECO:0000259" key="2">
    <source>
        <dbReference type="Pfam" id="PF14111"/>
    </source>
</evidence>
<accession>A0AAV6J852</accession>
<feature type="compositionally biased region" description="Basic residues" evidence="1">
    <location>
        <begin position="391"/>
        <end position="402"/>
    </location>
</feature>
<comment type="caution">
    <text evidence="3">The sequence shown here is derived from an EMBL/GenBank/DDBJ whole genome shotgun (WGS) entry which is preliminary data.</text>
</comment>
<dbReference type="InterPro" id="IPR040256">
    <property type="entry name" value="At4g02000-like"/>
</dbReference>
<dbReference type="PANTHER" id="PTHR31286:SF99">
    <property type="entry name" value="DUF4283 DOMAIN-CONTAINING PROTEIN"/>
    <property type="match status" value="1"/>
</dbReference>
<dbReference type="EMBL" id="JACTNZ010000008">
    <property type="protein sequence ID" value="KAG5535952.1"/>
    <property type="molecule type" value="Genomic_DNA"/>
</dbReference>
<name>A0AAV6J852_9ERIC</name>